<evidence type="ECO:0000313" key="2">
    <source>
        <dbReference type="EMBL" id="DAD99768.1"/>
    </source>
</evidence>
<organism evidence="2">
    <name type="scientific">Siphoviridae sp. ct16C7</name>
    <dbReference type="NCBI Taxonomy" id="2825304"/>
    <lineage>
        <taxon>Viruses</taxon>
        <taxon>Duplodnaviria</taxon>
        <taxon>Heunggongvirae</taxon>
        <taxon>Uroviricota</taxon>
        <taxon>Caudoviricetes</taxon>
    </lineage>
</organism>
<accession>A0A8S5NZZ4</accession>
<reference evidence="2" key="1">
    <citation type="journal article" date="2021" name="Proc. Natl. Acad. Sci. U.S.A.">
        <title>A Catalog of Tens of Thousands of Viruses from Human Metagenomes Reveals Hidden Associations with Chronic Diseases.</title>
        <authorList>
            <person name="Tisza M.J."/>
            <person name="Buck C.B."/>
        </authorList>
    </citation>
    <scope>NUCLEOTIDE SEQUENCE</scope>
    <source>
        <strain evidence="2">Ct16C7</strain>
    </source>
</reference>
<dbReference type="EMBL" id="BK015293">
    <property type="protein sequence ID" value="DAD99768.1"/>
    <property type="molecule type" value="Genomic_DNA"/>
</dbReference>
<feature type="region of interest" description="Disordered" evidence="1">
    <location>
        <begin position="1"/>
        <end position="20"/>
    </location>
</feature>
<proteinExistence type="predicted"/>
<evidence type="ECO:0000256" key="1">
    <source>
        <dbReference type="SAM" id="MobiDB-lite"/>
    </source>
</evidence>
<name>A0A8S5NZZ4_9CAUD</name>
<protein>
    <submittedName>
        <fullName evidence="2">Uncharacterized protein</fullName>
    </submittedName>
</protein>
<sequence>MPANSQNKRGGARKGAGRKEAGTRYVHIRLTPKQHTLFGRLGGSMWIQSKLENIMNTVEKTIESVFHSISPKVSEVEKYTTAYWMLTDIQQILRLGISSDEAKIAADEVRRMAQPIINNRAKLAFSCLKSECPDIWRRHLLPEAGTLMNKIEFADRDAGWWSEDVCARLADLVSDEWASVCDKPRYEFRHNGLKYVLEEGTFGHWCWYYSGDKAPDGVLLFDSLEDVGRHIKTLADRGLITEKNINEIRKEFPDLIAEK</sequence>